<evidence type="ECO:0000256" key="1">
    <source>
        <dbReference type="SAM" id="MobiDB-lite"/>
    </source>
</evidence>
<name>A0A506Y1X0_9MICO</name>
<dbReference type="OrthoDB" id="4411595at2"/>
<keyword evidence="3" id="KW-1185">Reference proteome</keyword>
<evidence type="ECO:0000313" key="2">
    <source>
        <dbReference type="EMBL" id="TPW75893.1"/>
    </source>
</evidence>
<dbReference type="EMBL" id="VHQG01000002">
    <property type="protein sequence ID" value="TPW75893.1"/>
    <property type="molecule type" value="Genomic_DNA"/>
</dbReference>
<dbReference type="RefSeq" id="WP_141163251.1">
    <property type="nucleotide sequence ID" value="NZ_VHQG01000002.1"/>
</dbReference>
<feature type="compositionally biased region" description="Low complexity" evidence="1">
    <location>
        <begin position="184"/>
        <end position="200"/>
    </location>
</feature>
<reference evidence="2 3" key="1">
    <citation type="submission" date="2019-06" db="EMBL/GenBank/DDBJ databases">
        <authorList>
            <person name="Li F."/>
        </authorList>
    </citation>
    <scope>NUCLEOTIDE SEQUENCE [LARGE SCALE GENOMIC DNA]</scope>
    <source>
        <strain evidence="2 3">10F1D-1</strain>
    </source>
</reference>
<proteinExistence type="predicted"/>
<accession>A0A506Y1X0</accession>
<gene>
    <name evidence="2" type="ORF">FJ657_08580</name>
</gene>
<feature type="region of interest" description="Disordered" evidence="1">
    <location>
        <begin position="153"/>
        <end position="231"/>
    </location>
</feature>
<dbReference type="Proteomes" id="UP000316252">
    <property type="component" value="Unassembled WGS sequence"/>
</dbReference>
<comment type="caution">
    <text evidence="2">The sequence shown here is derived from an EMBL/GenBank/DDBJ whole genome shotgun (WGS) entry which is preliminary data.</text>
</comment>
<dbReference type="AlphaFoldDB" id="A0A506Y1X0"/>
<sequence>MTDTIFTEAGQFALDESTRTVRGLLLPWGEQTLPEHAQAFKFNRGTVAVPGDLSAMRANRNHELTDPVASFTAVEDTDRGLVATFSIARTPEGDEFIEQKKAGRLNRLSAEVRNIVHRGAEVVSATLTGAAFVPQGAFASAALFALNPVTEAEPETVTEESHSDETFVGPDGKTYRYQRDSETTTETTESGTKTTTTTVVEETEEEPEGSEKEDGVTVSQTAGDGNAAPNQLTKADAFALFRLMREGRASAEQIDRLRETTTTQAGLFALTDIKYTGTGSVSPRNTAPQWVGELWDGVAYVQKVASLFAHKTATEMKIAGFRWVTKPTGGAWAGNKSNIPSSTASTAPYEADFNLWAGGHDHAIEHRLFNTPNYFESYFAAMAESFAKWQDDEVLTDILTSAAAITADNPAGLTIGAGMSALIDGAAEVMDNDAIPTFALVAKDVWKQIAKTPQNATLGYLNAALGLTDKEGQLDSFTLRLLPTLDPGEVVVGAREAVDVYELPGAPIRIEAPDTVKGGIDTNVIGGSGTFIHKADAIVKVAKYTGA</sequence>
<organism evidence="2 3">
    <name type="scientific">Schumannella soli</name>
    <dbReference type="NCBI Taxonomy" id="2590779"/>
    <lineage>
        <taxon>Bacteria</taxon>
        <taxon>Bacillati</taxon>
        <taxon>Actinomycetota</taxon>
        <taxon>Actinomycetes</taxon>
        <taxon>Micrococcales</taxon>
        <taxon>Microbacteriaceae</taxon>
        <taxon>Schumannella</taxon>
    </lineage>
</organism>
<protein>
    <recommendedName>
        <fullName evidence="4">Major capsid and protease fusion protein</fullName>
    </recommendedName>
</protein>
<feature type="compositionally biased region" description="Polar residues" evidence="1">
    <location>
        <begin position="217"/>
        <end position="231"/>
    </location>
</feature>
<evidence type="ECO:0000313" key="3">
    <source>
        <dbReference type="Proteomes" id="UP000316252"/>
    </source>
</evidence>
<feature type="compositionally biased region" description="Basic and acidic residues" evidence="1">
    <location>
        <begin position="173"/>
        <end position="182"/>
    </location>
</feature>
<evidence type="ECO:0008006" key="4">
    <source>
        <dbReference type="Google" id="ProtNLM"/>
    </source>
</evidence>